<comment type="caution">
    <text evidence="2">The sequence shown here is derived from an EMBL/GenBank/DDBJ whole genome shotgun (WGS) entry which is preliminary data.</text>
</comment>
<organism evidence="2 3">
    <name type="scientific">Mucilaginibacter straminoryzae</name>
    <dbReference type="NCBI Taxonomy" id="2932774"/>
    <lineage>
        <taxon>Bacteria</taxon>
        <taxon>Pseudomonadati</taxon>
        <taxon>Bacteroidota</taxon>
        <taxon>Sphingobacteriia</taxon>
        <taxon>Sphingobacteriales</taxon>
        <taxon>Sphingobacteriaceae</taxon>
        <taxon>Mucilaginibacter</taxon>
    </lineage>
</organism>
<protein>
    <submittedName>
        <fullName evidence="2">MBL fold metallo-hydrolase</fullName>
    </submittedName>
</protein>
<dbReference type="Gene3D" id="3.60.15.10">
    <property type="entry name" value="Ribonuclease Z/Hydroxyacylglutathione hydrolase-like"/>
    <property type="match status" value="1"/>
</dbReference>
<gene>
    <name evidence="2" type="ORF">MUY27_17740</name>
</gene>
<evidence type="ECO:0000313" key="3">
    <source>
        <dbReference type="Proteomes" id="UP001139450"/>
    </source>
</evidence>
<dbReference type="SMART" id="SM00849">
    <property type="entry name" value="Lactamase_B"/>
    <property type="match status" value="1"/>
</dbReference>
<dbReference type="InterPro" id="IPR036866">
    <property type="entry name" value="RibonucZ/Hydroxyglut_hydro"/>
</dbReference>
<dbReference type="InterPro" id="IPR052533">
    <property type="entry name" value="WalJ/YycJ-like"/>
</dbReference>
<evidence type="ECO:0000313" key="2">
    <source>
        <dbReference type="EMBL" id="MCJ8211567.1"/>
    </source>
</evidence>
<dbReference type="Proteomes" id="UP001139450">
    <property type="component" value="Unassembled WGS sequence"/>
</dbReference>
<dbReference type="InterPro" id="IPR001279">
    <property type="entry name" value="Metallo-B-lactamas"/>
</dbReference>
<dbReference type="EMBL" id="JALJEJ010000010">
    <property type="protein sequence ID" value="MCJ8211567.1"/>
    <property type="molecule type" value="Genomic_DNA"/>
</dbReference>
<proteinExistence type="predicted"/>
<evidence type="ECO:0000259" key="1">
    <source>
        <dbReference type="SMART" id="SM00849"/>
    </source>
</evidence>
<dbReference type="Pfam" id="PF12706">
    <property type="entry name" value="Lactamase_B_2"/>
    <property type="match status" value="1"/>
</dbReference>
<dbReference type="SUPFAM" id="SSF56281">
    <property type="entry name" value="Metallo-hydrolase/oxidoreductase"/>
    <property type="match status" value="1"/>
</dbReference>
<accession>A0A9X1X5J9</accession>
<dbReference type="RefSeq" id="WP_245132293.1">
    <property type="nucleotide sequence ID" value="NZ_JALJEJ010000010.1"/>
</dbReference>
<sequence>MGLYIASLNSGSNGNCYYVGNEQEAILVDAGISCRETEKRMARIGLSMDNVKAIFVSHEHSDHISGIPVLAKKYQLPVYVTPGTQYHGRLTHDTLIIRRFAAYEPVMIGGLNITAFPKFHDASEPHSFTVSFNNTRVGVITDIGSACEHVVKCFSTCHAAFLEANYDEDMLMNGRYPWHLKRRISGGNGHLSNRQALELFKQHRPDYMSHLLLAHLSKDNNNPELVKNLFDEHAGQTEIIVASRYNETPVYYVCGEQPANTVSQRREIMQRQAPVQFSLF</sequence>
<name>A0A9X1X5J9_9SPHI</name>
<dbReference type="PANTHER" id="PTHR47619">
    <property type="entry name" value="METALLO-HYDROLASE YYCJ-RELATED"/>
    <property type="match status" value="1"/>
</dbReference>
<feature type="domain" description="Metallo-beta-lactamase" evidence="1">
    <location>
        <begin position="13"/>
        <end position="190"/>
    </location>
</feature>
<dbReference type="AlphaFoldDB" id="A0A9X1X5J9"/>
<reference evidence="2" key="1">
    <citation type="submission" date="2022-04" db="EMBL/GenBank/DDBJ databases">
        <title>Mucilaginibacter sp. RS28 isolated from freshwater.</title>
        <authorList>
            <person name="Ko S.-R."/>
        </authorList>
    </citation>
    <scope>NUCLEOTIDE SEQUENCE</scope>
    <source>
        <strain evidence="2">RS28</strain>
    </source>
</reference>
<keyword evidence="3" id="KW-1185">Reference proteome</keyword>
<dbReference type="PANTHER" id="PTHR47619:SF1">
    <property type="entry name" value="EXODEOXYRIBONUCLEASE WALJ"/>
    <property type="match status" value="1"/>
</dbReference>